<evidence type="ECO:0000313" key="2">
    <source>
        <dbReference type="Proteomes" id="UP001596356"/>
    </source>
</evidence>
<dbReference type="EMBL" id="JBHSWJ010000002">
    <property type="protein sequence ID" value="MFC6713763.1"/>
    <property type="molecule type" value="Genomic_DNA"/>
</dbReference>
<name>A0ABW2AS74_9MICO</name>
<dbReference type="RefSeq" id="WP_377821773.1">
    <property type="nucleotide sequence ID" value="NZ_JBHSWJ010000002.1"/>
</dbReference>
<reference evidence="2" key="1">
    <citation type="journal article" date="2019" name="Int. J. Syst. Evol. Microbiol.">
        <title>The Global Catalogue of Microorganisms (GCM) 10K type strain sequencing project: providing services to taxonomists for standard genome sequencing and annotation.</title>
        <authorList>
            <consortium name="The Broad Institute Genomics Platform"/>
            <consortium name="The Broad Institute Genome Sequencing Center for Infectious Disease"/>
            <person name="Wu L."/>
            <person name="Ma J."/>
        </authorList>
    </citation>
    <scope>NUCLEOTIDE SEQUENCE [LARGE SCALE GENOMIC DNA]</scope>
    <source>
        <strain evidence="2">NBRC 106593</strain>
    </source>
</reference>
<dbReference type="Proteomes" id="UP001596356">
    <property type="component" value="Unassembled WGS sequence"/>
</dbReference>
<dbReference type="InterPro" id="IPR039261">
    <property type="entry name" value="FNR_nucleotide-bd"/>
</dbReference>
<comment type="caution">
    <text evidence="1">The sequence shown here is derived from an EMBL/GenBank/DDBJ whole genome shotgun (WGS) entry which is preliminary data.</text>
</comment>
<sequence>MRSHRRRHPLDHVLIVGCADDLDDVGITLALLPPDAYGQVLIEAPAGATDCLTAPPRVAIHRVDPGRAGLEAAVSAWVEEWIPWEPDPRRAVAVWVGRQAGAVVDLDHLDLDHLTV</sequence>
<accession>A0ABW2AS74</accession>
<dbReference type="Gene3D" id="3.40.50.80">
    <property type="entry name" value="Nucleotide-binding domain of ferredoxin-NADP reductase (FNR) module"/>
    <property type="match status" value="1"/>
</dbReference>
<proteinExistence type="predicted"/>
<evidence type="ECO:0000313" key="1">
    <source>
        <dbReference type="EMBL" id="MFC6713763.1"/>
    </source>
</evidence>
<keyword evidence="2" id="KW-1185">Reference proteome</keyword>
<organism evidence="1 2">
    <name type="scientific">Branchiibius cervicis</name>
    <dbReference type="NCBI Taxonomy" id="908252"/>
    <lineage>
        <taxon>Bacteria</taxon>
        <taxon>Bacillati</taxon>
        <taxon>Actinomycetota</taxon>
        <taxon>Actinomycetes</taxon>
        <taxon>Micrococcales</taxon>
        <taxon>Dermacoccaceae</taxon>
        <taxon>Branchiibius</taxon>
    </lineage>
</organism>
<protein>
    <recommendedName>
        <fullName evidence="3">Siderophore-interacting protein C-terminal domain-containing protein</fullName>
    </recommendedName>
</protein>
<evidence type="ECO:0008006" key="3">
    <source>
        <dbReference type="Google" id="ProtNLM"/>
    </source>
</evidence>
<gene>
    <name evidence="1" type="ORF">ACFQBT_07955</name>
</gene>